<dbReference type="PROSITE" id="PS50949">
    <property type="entry name" value="HTH_GNTR"/>
    <property type="match status" value="1"/>
</dbReference>
<dbReference type="InterPro" id="IPR000524">
    <property type="entry name" value="Tscrpt_reg_HTH_GntR"/>
</dbReference>
<dbReference type="InterPro" id="IPR011711">
    <property type="entry name" value="GntR_C"/>
</dbReference>
<dbReference type="AlphaFoldDB" id="A0A2M8J727"/>
<dbReference type="SMART" id="SM00345">
    <property type="entry name" value="HTH_GNTR"/>
    <property type="match status" value="1"/>
</dbReference>
<organism evidence="5 6">
    <name type="scientific">Pseudooceanicola lipolyticus</name>
    <dbReference type="NCBI Taxonomy" id="2029104"/>
    <lineage>
        <taxon>Bacteria</taxon>
        <taxon>Pseudomonadati</taxon>
        <taxon>Pseudomonadota</taxon>
        <taxon>Alphaproteobacteria</taxon>
        <taxon>Rhodobacterales</taxon>
        <taxon>Paracoccaceae</taxon>
        <taxon>Pseudooceanicola</taxon>
    </lineage>
</organism>
<evidence type="ECO:0000256" key="3">
    <source>
        <dbReference type="ARBA" id="ARBA00023163"/>
    </source>
</evidence>
<accession>A0A2M8J727</accession>
<dbReference type="SUPFAM" id="SSF46785">
    <property type="entry name" value="Winged helix' DNA-binding domain"/>
    <property type="match status" value="1"/>
</dbReference>
<dbReference type="PANTHER" id="PTHR43537:SF20">
    <property type="entry name" value="HTH-TYPE TRANSCRIPTIONAL REPRESSOR GLAR"/>
    <property type="match status" value="1"/>
</dbReference>
<dbReference type="EMBL" id="PGTB01000001">
    <property type="protein sequence ID" value="PJE38564.1"/>
    <property type="molecule type" value="Genomic_DNA"/>
</dbReference>
<gene>
    <name evidence="5" type="ORF">CVM52_00090</name>
</gene>
<dbReference type="Gene3D" id="1.20.120.530">
    <property type="entry name" value="GntR ligand-binding domain-like"/>
    <property type="match status" value="1"/>
</dbReference>
<protein>
    <submittedName>
        <fullName evidence="5">Transcriptional regulator</fullName>
    </submittedName>
</protein>
<sequence length="228" mass="25330">MVRATRMSSTQTQSAYELIKAAILSCNYAPGQRLRINDIASEAEVSLGAVREALARLSAEGMAVSTAQKGYTVPAVSSEDLVNLTRTRIFIESECLAQSVAGLTIEMETLIVAAHHRLLRIPERNPGDVTRINPKWVDAHEVFHNSLVMGCANEWLLRIRTLLYQHSERYRALSVPLARQQRNVNEEHQAIFDAVLSRNAKSAQQLMADHLQRTTDIIVESGIVEKAG</sequence>
<keyword evidence="2" id="KW-0238">DNA-binding</keyword>
<dbReference type="InterPro" id="IPR036390">
    <property type="entry name" value="WH_DNA-bd_sf"/>
</dbReference>
<keyword evidence="3" id="KW-0804">Transcription</keyword>
<dbReference type="InterPro" id="IPR008920">
    <property type="entry name" value="TF_FadR/GntR_C"/>
</dbReference>
<evidence type="ECO:0000313" key="5">
    <source>
        <dbReference type="EMBL" id="PJE38564.1"/>
    </source>
</evidence>
<dbReference type="Pfam" id="PF00392">
    <property type="entry name" value="GntR"/>
    <property type="match status" value="1"/>
</dbReference>
<evidence type="ECO:0000259" key="4">
    <source>
        <dbReference type="PROSITE" id="PS50949"/>
    </source>
</evidence>
<evidence type="ECO:0000256" key="2">
    <source>
        <dbReference type="ARBA" id="ARBA00023125"/>
    </source>
</evidence>
<dbReference type="OrthoDB" id="8638122at2"/>
<evidence type="ECO:0000313" key="6">
    <source>
        <dbReference type="Proteomes" id="UP000231553"/>
    </source>
</evidence>
<dbReference type="SMART" id="SM00895">
    <property type="entry name" value="FCD"/>
    <property type="match status" value="1"/>
</dbReference>
<feature type="domain" description="HTH gntR-type" evidence="4">
    <location>
        <begin position="9"/>
        <end position="76"/>
    </location>
</feature>
<reference evidence="5 6" key="1">
    <citation type="journal article" date="2018" name="Int. J. Syst. Evol. Microbiol.">
        <title>Pseudooceanicola lipolyticus sp. nov., a marine alphaproteobacterium, reclassification of Oceanicola flagellatus as Pseudooceanicola flagellatus comb. nov. and emended description of the genus Pseudooceanicola.</title>
        <authorList>
            <person name="Huang M.-M."/>
            <person name="Guo L.-L."/>
            <person name="Wu Y.-H."/>
            <person name="Lai Q.-L."/>
            <person name="Shao Z.-Z."/>
            <person name="Wang C.-S."/>
            <person name="Wu M."/>
            <person name="Xu X.-W."/>
        </authorList>
    </citation>
    <scope>NUCLEOTIDE SEQUENCE [LARGE SCALE GENOMIC DNA]</scope>
    <source>
        <strain evidence="5 6">157</strain>
    </source>
</reference>
<proteinExistence type="predicted"/>
<dbReference type="GO" id="GO:0003677">
    <property type="term" value="F:DNA binding"/>
    <property type="evidence" value="ECO:0007669"/>
    <property type="project" value="UniProtKB-KW"/>
</dbReference>
<keyword evidence="1" id="KW-0805">Transcription regulation</keyword>
<evidence type="ECO:0000256" key="1">
    <source>
        <dbReference type="ARBA" id="ARBA00023015"/>
    </source>
</evidence>
<dbReference type="PANTHER" id="PTHR43537">
    <property type="entry name" value="TRANSCRIPTIONAL REGULATOR, GNTR FAMILY"/>
    <property type="match status" value="1"/>
</dbReference>
<dbReference type="Gene3D" id="1.10.10.10">
    <property type="entry name" value="Winged helix-like DNA-binding domain superfamily/Winged helix DNA-binding domain"/>
    <property type="match status" value="1"/>
</dbReference>
<dbReference type="Proteomes" id="UP000231553">
    <property type="component" value="Unassembled WGS sequence"/>
</dbReference>
<comment type="caution">
    <text evidence="5">The sequence shown here is derived from an EMBL/GenBank/DDBJ whole genome shotgun (WGS) entry which is preliminary data.</text>
</comment>
<dbReference type="SUPFAM" id="SSF48008">
    <property type="entry name" value="GntR ligand-binding domain-like"/>
    <property type="match status" value="1"/>
</dbReference>
<name>A0A2M8J727_9RHOB</name>
<dbReference type="GO" id="GO:0003700">
    <property type="term" value="F:DNA-binding transcription factor activity"/>
    <property type="evidence" value="ECO:0007669"/>
    <property type="project" value="InterPro"/>
</dbReference>
<dbReference type="InterPro" id="IPR036388">
    <property type="entry name" value="WH-like_DNA-bd_sf"/>
</dbReference>
<dbReference type="Pfam" id="PF07729">
    <property type="entry name" value="FCD"/>
    <property type="match status" value="1"/>
</dbReference>
<keyword evidence="6" id="KW-1185">Reference proteome</keyword>